<protein>
    <submittedName>
        <fullName evidence="1">Uncharacterized protein</fullName>
    </submittedName>
</protein>
<organism evidence="1 2">
    <name type="scientific">Actinoplanes philippinensis</name>
    <dbReference type="NCBI Taxonomy" id="35752"/>
    <lineage>
        <taxon>Bacteria</taxon>
        <taxon>Bacillati</taxon>
        <taxon>Actinomycetota</taxon>
        <taxon>Actinomycetes</taxon>
        <taxon>Micromonosporales</taxon>
        <taxon>Micromonosporaceae</taxon>
        <taxon>Actinoplanes</taxon>
    </lineage>
</organism>
<evidence type="ECO:0000313" key="2">
    <source>
        <dbReference type="Proteomes" id="UP000199645"/>
    </source>
</evidence>
<dbReference type="AlphaFoldDB" id="A0A1I2FPE4"/>
<dbReference type="EMBL" id="FONV01000005">
    <property type="protein sequence ID" value="SFF06617.1"/>
    <property type="molecule type" value="Genomic_DNA"/>
</dbReference>
<keyword evidence="2" id="KW-1185">Reference proteome</keyword>
<proteinExistence type="predicted"/>
<evidence type="ECO:0000313" key="1">
    <source>
        <dbReference type="EMBL" id="SFF06617.1"/>
    </source>
</evidence>
<dbReference type="NCBIfam" id="NF040657">
    <property type="entry name" value="immun_SitI3"/>
    <property type="match status" value="1"/>
</dbReference>
<name>A0A1I2FPE4_9ACTN</name>
<sequence length="149" mass="16757">MALEYKIALIGASSEAEIAERGFPDPTDQLTEVPPLLSADFKERYGFHVTILARDEAYIEVECNEGTWSQQIQGHVSLTFRMDGSADPQWYIANLIAVVRRLLETGNEDFLLILDHDTLLLARLAETLTKHDRVGWWDHFPAADAMIAG</sequence>
<gene>
    <name evidence="1" type="ORF">SAMN05421541_105535</name>
</gene>
<dbReference type="STRING" id="35752.SAMN05421541_105535"/>
<dbReference type="OrthoDB" id="3394433at2"/>
<accession>A0A1I2FPE4</accession>
<dbReference type="InterPro" id="IPR049799">
    <property type="entry name" value="SitI3-like"/>
</dbReference>
<dbReference type="Proteomes" id="UP000199645">
    <property type="component" value="Unassembled WGS sequence"/>
</dbReference>
<reference evidence="1 2" key="1">
    <citation type="submission" date="2016-10" db="EMBL/GenBank/DDBJ databases">
        <authorList>
            <person name="de Groot N.N."/>
        </authorList>
    </citation>
    <scope>NUCLEOTIDE SEQUENCE [LARGE SCALE GENOMIC DNA]</scope>
    <source>
        <strain evidence="1 2">DSM 43019</strain>
    </source>
</reference>
<dbReference type="RefSeq" id="WP_093614657.1">
    <property type="nucleotide sequence ID" value="NZ_BOMT01000038.1"/>
</dbReference>